<evidence type="ECO:0000256" key="1">
    <source>
        <dbReference type="SAM" id="MobiDB-lite"/>
    </source>
</evidence>
<accession>A0A1Y1LWJ7</accession>
<dbReference type="AlphaFoldDB" id="A0A1Y1LWJ7"/>
<proteinExistence type="predicted"/>
<sequence>MTISEYDRHLDKCSKNRRSSSRVKALAQAQKKRIHKIACDKLRLMMPSEAINVPVDHGRFEYIMAGETTGGINSLTASSNDQLHLSLDNQLRSLPNVMNPSTFRYFRGTAFSGEKTPVDWALENPGLSVASPITAPNDLHQLPLSGSDHFGMMTNSDSLPYSRGTAFGGKKTPVDWALHDFDTIGPNAESVGVYPGNSTHIGEILEAEMG</sequence>
<feature type="compositionally biased region" description="Basic and acidic residues" evidence="1">
    <location>
        <begin position="1"/>
        <end position="14"/>
    </location>
</feature>
<reference evidence="2" key="1">
    <citation type="journal article" date="2016" name="Sci. Rep.">
        <title>Molecular characterization of firefly nuptial gifts: a multi-omics approach sheds light on postcopulatory sexual selection.</title>
        <authorList>
            <person name="Al-Wathiqui N."/>
            <person name="Fallon T.R."/>
            <person name="South A."/>
            <person name="Weng J.K."/>
            <person name="Lewis S.M."/>
        </authorList>
    </citation>
    <scope>NUCLEOTIDE SEQUENCE</scope>
</reference>
<protein>
    <submittedName>
        <fullName evidence="2">Uncharacterized protein</fullName>
    </submittedName>
</protein>
<organism evidence="2">
    <name type="scientific">Photinus pyralis</name>
    <name type="common">Common eastern firefly</name>
    <name type="synonym">Lampyris pyralis</name>
    <dbReference type="NCBI Taxonomy" id="7054"/>
    <lineage>
        <taxon>Eukaryota</taxon>
        <taxon>Metazoa</taxon>
        <taxon>Ecdysozoa</taxon>
        <taxon>Arthropoda</taxon>
        <taxon>Hexapoda</taxon>
        <taxon>Insecta</taxon>
        <taxon>Pterygota</taxon>
        <taxon>Neoptera</taxon>
        <taxon>Endopterygota</taxon>
        <taxon>Coleoptera</taxon>
        <taxon>Polyphaga</taxon>
        <taxon>Elateriformia</taxon>
        <taxon>Elateroidea</taxon>
        <taxon>Lampyridae</taxon>
        <taxon>Lampyrinae</taxon>
        <taxon>Photinus</taxon>
    </lineage>
</organism>
<feature type="region of interest" description="Disordered" evidence="1">
    <location>
        <begin position="1"/>
        <end position="22"/>
    </location>
</feature>
<dbReference type="EMBL" id="GEZM01047897">
    <property type="protein sequence ID" value="JAV76700.1"/>
    <property type="molecule type" value="Transcribed_RNA"/>
</dbReference>
<name>A0A1Y1LWJ7_PHOPY</name>
<evidence type="ECO:0000313" key="2">
    <source>
        <dbReference type="EMBL" id="JAV76700.1"/>
    </source>
</evidence>